<keyword evidence="1" id="KW-0812">Transmembrane</keyword>
<feature type="transmembrane region" description="Helical" evidence="1">
    <location>
        <begin position="64"/>
        <end position="82"/>
    </location>
</feature>
<organism evidence="2 3">
    <name type="scientific">Sphingobium yanoikuyae</name>
    <name type="common">Sphingomonas yanoikuyae</name>
    <dbReference type="NCBI Taxonomy" id="13690"/>
    <lineage>
        <taxon>Bacteria</taxon>
        <taxon>Pseudomonadati</taxon>
        <taxon>Pseudomonadota</taxon>
        <taxon>Alphaproteobacteria</taxon>
        <taxon>Sphingomonadales</taxon>
        <taxon>Sphingomonadaceae</taxon>
        <taxon>Sphingobium</taxon>
    </lineage>
</organism>
<keyword evidence="1" id="KW-1133">Transmembrane helix</keyword>
<feature type="transmembrane region" description="Helical" evidence="1">
    <location>
        <begin position="39"/>
        <end position="58"/>
    </location>
</feature>
<evidence type="ECO:0000313" key="2">
    <source>
        <dbReference type="EMBL" id="ATP19807.1"/>
    </source>
</evidence>
<feature type="transmembrane region" description="Helical" evidence="1">
    <location>
        <begin position="6"/>
        <end position="27"/>
    </location>
</feature>
<proteinExistence type="predicted"/>
<gene>
    <name evidence="2" type="ORF">BV87_16325</name>
</gene>
<dbReference type="RefSeq" id="WP_048939152.1">
    <property type="nucleotide sequence ID" value="NZ_CP020925.1"/>
</dbReference>
<keyword evidence="1" id="KW-0472">Membrane</keyword>
<dbReference type="AlphaFoldDB" id="A0A0J9FK77"/>
<evidence type="ECO:0008006" key="4">
    <source>
        <dbReference type="Google" id="ProtNLM"/>
    </source>
</evidence>
<reference evidence="2 3" key="1">
    <citation type="submission" date="2017-04" db="EMBL/GenBank/DDBJ databases">
        <title>Characterization, genome and methylation analysis of a phthalic acid esters degrading strain Sphingobium yanoikuyae SHJ.</title>
        <authorList>
            <person name="Feng L."/>
        </authorList>
    </citation>
    <scope>NUCLEOTIDE SEQUENCE [LARGE SCALE GENOMIC DNA]</scope>
    <source>
        <strain evidence="2 3">SHJ</strain>
    </source>
</reference>
<accession>A0A0J9FK77</accession>
<evidence type="ECO:0000313" key="3">
    <source>
        <dbReference type="Proteomes" id="UP000037029"/>
    </source>
</evidence>
<name>A0A0J9FK77_SPHYA</name>
<dbReference type="Proteomes" id="UP000037029">
    <property type="component" value="Chromosome"/>
</dbReference>
<sequence>MTEFFVFDLLNTCLRVAVTLIVAYKLVEFYDDYKPAERVGLALMGSGSFLTVPPIWAYQVGQGVFDGWAVTVMTLGIILMLFGRMSRHIRHRANNARHAAQMERDIAERRRARGGEV</sequence>
<protein>
    <recommendedName>
        <fullName evidence="4">Holin</fullName>
    </recommendedName>
</protein>
<dbReference type="EMBL" id="CP020925">
    <property type="protein sequence ID" value="ATP19807.1"/>
    <property type="molecule type" value="Genomic_DNA"/>
</dbReference>
<evidence type="ECO:0000256" key="1">
    <source>
        <dbReference type="SAM" id="Phobius"/>
    </source>
</evidence>